<dbReference type="AlphaFoldDB" id="A0AAV5DBI7"/>
<dbReference type="SUPFAM" id="SSF88798">
    <property type="entry name" value="N-terminal, heterodimerisation domain of RBP7 (RpoE)"/>
    <property type="match status" value="1"/>
</dbReference>
<dbReference type="FunFam" id="2.40.50.140:FF:000259">
    <property type="entry name" value="RNA polymerase Rpb7 N-terminal domain-containing protein"/>
    <property type="match status" value="1"/>
</dbReference>
<dbReference type="SUPFAM" id="SSF50249">
    <property type="entry name" value="Nucleic acid-binding proteins"/>
    <property type="match status" value="1"/>
</dbReference>
<feature type="domain" description="RNA polymerase Rpb7-like N-terminal" evidence="8">
    <location>
        <begin position="8"/>
        <end position="64"/>
    </location>
</feature>
<organism evidence="10 11">
    <name type="scientific">Eleusine coracana subsp. coracana</name>
    <dbReference type="NCBI Taxonomy" id="191504"/>
    <lineage>
        <taxon>Eukaryota</taxon>
        <taxon>Viridiplantae</taxon>
        <taxon>Streptophyta</taxon>
        <taxon>Embryophyta</taxon>
        <taxon>Tracheophyta</taxon>
        <taxon>Spermatophyta</taxon>
        <taxon>Magnoliopsida</taxon>
        <taxon>Liliopsida</taxon>
        <taxon>Poales</taxon>
        <taxon>Poaceae</taxon>
        <taxon>PACMAD clade</taxon>
        <taxon>Chloridoideae</taxon>
        <taxon>Cynodonteae</taxon>
        <taxon>Eleusininae</taxon>
        <taxon>Eleusine</taxon>
    </lineage>
</organism>
<evidence type="ECO:0000256" key="5">
    <source>
        <dbReference type="ARBA" id="ARBA00023242"/>
    </source>
</evidence>
<gene>
    <name evidence="10" type="primary">ga25300</name>
    <name evidence="10" type="ORF">PR202_ga25300</name>
</gene>
<dbReference type="PANTHER" id="PTHR12709">
    <property type="entry name" value="DNA-DIRECTED RNA POLYMERASE II, III"/>
    <property type="match status" value="1"/>
</dbReference>
<dbReference type="CDD" id="cd04330">
    <property type="entry name" value="RNAP_III_Rpc25_N"/>
    <property type="match status" value="1"/>
</dbReference>
<feature type="domain" description="RNA polymerase III subunit Rpc25" evidence="9">
    <location>
        <begin position="83"/>
        <end position="187"/>
    </location>
</feature>
<dbReference type="Gene3D" id="3.30.1490.120">
    <property type="entry name" value="RNA polymerase Rpb7-like, N-terminal domain"/>
    <property type="match status" value="1"/>
</dbReference>
<evidence type="ECO:0000313" key="11">
    <source>
        <dbReference type="Proteomes" id="UP001054889"/>
    </source>
</evidence>
<evidence type="ECO:0000256" key="2">
    <source>
        <dbReference type="ARBA" id="ARBA00009307"/>
    </source>
</evidence>
<evidence type="ECO:0000256" key="4">
    <source>
        <dbReference type="ARBA" id="ARBA00023163"/>
    </source>
</evidence>
<dbReference type="Pfam" id="PF08292">
    <property type="entry name" value="RNA_pol_Rbc25"/>
    <property type="match status" value="1"/>
</dbReference>
<comment type="caution">
    <text evidence="10">The sequence shown here is derived from an EMBL/GenBank/DDBJ whole genome shotgun (WGS) entry which is preliminary data.</text>
</comment>
<evidence type="ECO:0000256" key="7">
    <source>
        <dbReference type="SAM" id="MobiDB-lite"/>
    </source>
</evidence>
<dbReference type="GO" id="GO:0006384">
    <property type="term" value="P:transcription initiation at RNA polymerase III promoter"/>
    <property type="evidence" value="ECO:0007669"/>
    <property type="project" value="TreeGrafter"/>
</dbReference>
<reference evidence="10" key="2">
    <citation type="submission" date="2021-12" db="EMBL/GenBank/DDBJ databases">
        <title>Resequencing data analysis of finger millet.</title>
        <authorList>
            <person name="Hatakeyama M."/>
            <person name="Aluri S."/>
            <person name="Balachadran M.T."/>
            <person name="Sivarajan S.R."/>
            <person name="Poveda L."/>
            <person name="Shimizu-Inatsugi R."/>
            <person name="Schlapbach R."/>
            <person name="Sreeman S.M."/>
            <person name="Shimizu K.K."/>
        </authorList>
    </citation>
    <scope>NUCLEOTIDE SEQUENCE</scope>
</reference>
<comment type="subcellular location">
    <subcellularLocation>
        <location evidence="1 6">Nucleus</location>
    </subcellularLocation>
</comment>
<dbReference type="Gene3D" id="2.40.50.140">
    <property type="entry name" value="Nucleic acid-binding proteins"/>
    <property type="match status" value="1"/>
</dbReference>
<accession>A0AAV5DBI7</accession>
<keyword evidence="4 6" id="KW-0804">Transcription</keyword>
<evidence type="ECO:0000259" key="9">
    <source>
        <dbReference type="Pfam" id="PF08292"/>
    </source>
</evidence>
<keyword evidence="11" id="KW-1185">Reference proteome</keyword>
<evidence type="ECO:0000256" key="1">
    <source>
        <dbReference type="ARBA" id="ARBA00004123"/>
    </source>
</evidence>
<dbReference type="InterPro" id="IPR005576">
    <property type="entry name" value="Rpb7-like_N"/>
</dbReference>
<evidence type="ECO:0000256" key="3">
    <source>
        <dbReference type="ARBA" id="ARBA00022478"/>
    </source>
</evidence>
<dbReference type="PANTHER" id="PTHR12709:SF1">
    <property type="entry name" value="DNA-DIRECTED RNA POLYMERASE III SUBUNIT RPC8"/>
    <property type="match status" value="1"/>
</dbReference>
<dbReference type="InterPro" id="IPR012340">
    <property type="entry name" value="NA-bd_OB-fold"/>
</dbReference>
<comment type="function">
    <text evidence="6">DNA-dependent RNA polymerase which catalyzes the transcription of DNA into RNA using the four ribonucleoside triphosphates as substrates.</text>
</comment>
<feature type="region of interest" description="Disordered" evidence="7">
    <location>
        <begin position="192"/>
        <end position="215"/>
    </location>
</feature>
<protein>
    <recommendedName>
        <fullName evidence="6">DNA-directed RNA polymerase subunit</fullName>
    </recommendedName>
</protein>
<dbReference type="GO" id="GO:0005666">
    <property type="term" value="C:RNA polymerase III complex"/>
    <property type="evidence" value="ECO:0007669"/>
    <property type="project" value="TreeGrafter"/>
</dbReference>
<evidence type="ECO:0000256" key="6">
    <source>
        <dbReference type="RuleBase" id="RU369086"/>
    </source>
</evidence>
<keyword evidence="3 6" id="KW-0240">DNA-directed RNA polymerase</keyword>
<evidence type="ECO:0000259" key="8">
    <source>
        <dbReference type="Pfam" id="PF03876"/>
    </source>
</evidence>
<comment type="similarity">
    <text evidence="2">Belongs to the eukaryotic RPB7/RPC8 RNA polymerase subunit family.</text>
</comment>
<proteinExistence type="inferred from homology"/>
<evidence type="ECO:0000313" key="10">
    <source>
        <dbReference type="EMBL" id="GJN07467.1"/>
    </source>
</evidence>
<reference evidence="10" key="1">
    <citation type="journal article" date="2018" name="DNA Res.">
        <title>Multiple hybrid de novo genome assembly of finger millet, an orphan allotetraploid crop.</title>
        <authorList>
            <person name="Hatakeyama M."/>
            <person name="Aluri S."/>
            <person name="Balachadran M.T."/>
            <person name="Sivarajan S.R."/>
            <person name="Patrignani A."/>
            <person name="Gruter S."/>
            <person name="Poveda L."/>
            <person name="Shimizu-Inatsugi R."/>
            <person name="Baeten J."/>
            <person name="Francoijs K.J."/>
            <person name="Nataraja K.N."/>
            <person name="Reddy Y.A.N."/>
            <person name="Phadnis S."/>
            <person name="Ravikumar R.L."/>
            <person name="Schlapbach R."/>
            <person name="Sreeman S.M."/>
            <person name="Shimizu K.K."/>
        </authorList>
    </citation>
    <scope>NUCLEOTIDE SEQUENCE</scope>
</reference>
<dbReference type="EMBL" id="BQKI01000014">
    <property type="protein sequence ID" value="GJN07467.1"/>
    <property type="molecule type" value="Genomic_DNA"/>
</dbReference>
<dbReference type="InterPro" id="IPR036898">
    <property type="entry name" value="RNA_pol_Rpb7-like_N_sf"/>
</dbReference>
<name>A0AAV5DBI7_ELECO</name>
<dbReference type="Proteomes" id="UP001054889">
    <property type="component" value="Unassembled WGS sequence"/>
</dbReference>
<dbReference type="InterPro" id="IPR013238">
    <property type="entry name" value="RNA_pol_III_Rbc25"/>
</dbReference>
<dbReference type="InterPro" id="IPR045113">
    <property type="entry name" value="Rpb7-like"/>
</dbReference>
<sequence>MFSLSLIEHDLPMPPHLLNRPLLDAIKAELERLFLDKVIPNLGMCVSVYDIRSIEGGSIHPGEGFSTYTVSFRLLMFKPFVGEVLVGRISGYDDKGLHVSLDFFSDICIPGHLMQYDTIRVPDGRWMLKTEDGDELYLDLDDEIRFLVSSIKYPSVPVEQKEDDPPFAPMQIVGSIKGDGLGLLAWWAADEEEAAADEEADEEEAEADEDEVAEQ</sequence>
<keyword evidence="5 6" id="KW-0539">Nucleus</keyword>
<dbReference type="Pfam" id="PF03876">
    <property type="entry name" value="SHS2_Rpb7-N"/>
    <property type="match status" value="1"/>
</dbReference>